<dbReference type="Pfam" id="PF20926">
    <property type="entry name" value="Htt_N-HEAT_1"/>
    <property type="match status" value="1"/>
</dbReference>
<feature type="compositionally biased region" description="Basic and acidic residues" evidence="8">
    <location>
        <begin position="394"/>
        <end position="403"/>
    </location>
</feature>
<dbReference type="Gene3D" id="1.25.10.10">
    <property type="entry name" value="Leucine-rich Repeat Variant"/>
    <property type="match status" value="2"/>
</dbReference>
<feature type="region of interest" description="Disordered" evidence="8">
    <location>
        <begin position="393"/>
        <end position="414"/>
    </location>
</feature>
<name>A0ABD2MSL8_9CUCU</name>
<dbReference type="Pfam" id="PF12372">
    <property type="entry name" value="Htt_N-HEAT"/>
    <property type="match status" value="1"/>
</dbReference>
<gene>
    <name evidence="9" type="ORF">HHI36_008503</name>
</gene>
<dbReference type="InterPro" id="IPR048411">
    <property type="entry name" value="Htt_N_HEAT_rpt-1"/>
</dbReference>
<comment type="similarity">
    <text evidence="4">Belongs to the huntingtin family.</text>
</comment>
<proteinExistence type="inferred from homology"/>
<dbReference type="PROSITE" id="PS50077">
    <property type="entry name" value="HEAT_REPEAT"/>
    <property type="match status" value="1"/>
</dbReference>
<comment type="subcellular location">
    <subcellularLocation>
        <location evidence="3">Cytoplasm</location>
    </subcellularLocation>
    <subcellularLocation>
        <location evidence="2">Nucleus</location>
    </subcellularLocation>
</comment>
<dbReference type="PANTHER" id="PTHR10170">
    <property type="entry name" value="HUNTINGTON DISEASE PROTEIN"/>
    <property type="match status" value="1"/>
</dbReference>
<protein>
    <recommendedName>
        <fullName evidence="11">Huntingtin</fullName>
    </recommendedName>
</protein>
<dbReference type="Proteomes" id="UP001516400">
    <property type="component" value="Unassembled WGS sequence"/>
</dbReference>
<dbReference type="SUPFAM" id="SSF48371">
    <property type="entry name" value="ARM repeat"/>
    <property type="match status" value="1"/>
</dbReference>
<evidence type="ECO:0000256" key="1">
    <source>
        <dbReference type="ARBA" id="ARBA00002907"/>
    </source>
</evidence>
<accession>A0ABD2MSL8</accession>
<evidence type="ECO:0000313" key="10">
    <source>
        <dbReference type="Proteomes" id="UP001516400"/>
    </source>
</evidence>
<organism evidence="9 10">
    <name type="scientific">Cryptolaemus montrouzieri</name>
    <dbReference type="NCBI Taxonomy" id="559131"/>
    <lineage>
        <taxon>Eukaryota</taxon>
        <taxon>Metazoa</taxon>
        <taxon>Ecdysozoa</taxon>
        <taxon>Arthropoda</taxon>
        <taxon>Hexapoda</taxon>
        <taxon>Insecta</taxon>
        <taxon>Pterygota</taxon>
        <taxon>Neoptera</taxon>
        <taxon>Endopterygota</taxon>
        <taxon>Coleoptera</taxon>
        <taxon>Polyphaga</taxon>
        <taxon>Cucujiformia</taxon>
        <taxon>Coccinelloidea</taxon>
        <taxon>Coccinellidae</taxon>
        <taxon>Scymninae</taxon>
        <taxon>Scymnini</taxon>
        <taxon>Cryptolaemus</taxon>
    </lineage>
</organism>
<evidence type="ECO:0008006" key="11">
    <source>
        <dbReference type="Google" id="ProtNLM"/>
    </source>
</evidence>
<evidence type="ECO:0000256" key="6">
    <source>
        <dbReference type="ARBA" id="ARBA00023242"/>
    </source>
</evidence>
<dbReference type="GO" id="GO:0005634">
    <property type="term" value="C:nucleus"/>
    <property type="evidence" value="ECO:0007669"/>
    <property type="project" value="UniProtKB-SubCell"/>
</dbReference>
<comment type="caution">
    <text evidence="9">The sequence shown here is derived from an EMBL/GenBank/DDBJ whole genome shotgun (WGS) entry which is preliminary data.</text>
</comment>
<keyword evidence="10" id="KW-1185">Reference proteome</keyword>
<dbReference type="InterPro" id="IPR011989">
    <property type="entry name" value="ARM-like"/>
</dbReference>
<dbReference type="InterPro" id="IPR028426">
    <property type="entry name" value="Huntingtin_fam"/>
</dbReference>
<evidence type="ECO:0000256" key="3">
    <source>
        <dbReference type="ARBA" id="ARBA00004496"/>
    </source>
</evidence>
<reference evidence="9 10" key="1">
    <citation type="journal article" date="2021" name="BMC Biol.">
        <title>Horizontally acquired antibacterial genes associated with adaptive radiation of ladybird beetles.</title>
        <authorList>
            <person name="Li H.S."/>
            <person name="Tang X.F."/>
            <person name="Huang Y.H."/>
            <person name="Xu Z.Y."/>
            <person name="Chen M.L."/>
            <person name="Du X.Y."/>
            <person name="Qiu B.Y."/>
            <person name="Chen P.T."/>
            <person name="Zhang W."/>
            <person name="Slipinski A."/>
            <person name="Escalona H.E."/>
            <person name="Waterhouse R.M."/>
            <person name="Zwick A."/>
            <person name="Pang H."/>
        </authorList>
    </citation>
    <scope>NUCLEOTIDE SEQUENCE [LARGE SCALE GENOMIC DNA]</scope>
    <source>
        <strain evidence="9">SYSU2018</strain>
    </source>
</reference>
<feature type="repeat" description="HEAT" evidence="7">
    <location>
        <begin position="61"/>
        <end position="98"/>
    </location>
</feature>
<evidence type="ECO:0000256" key="7">
    <source>
        <dbReference type="PROSITE-ProRule" id="PRU00103"/>
    </source>
</evidence>
<dbReference type="GO" id="GO:0005737">
    <property type="term" value="C:cytoplasm"/>
    <property type="evidence" value="ECO:0007669"/>
    <property type="project" value="UniProtKB-SubCell"/>
</dbReference>
<dbReference type="InterPro" id="IPR021133">
    <property type="entry name" value="HEAT_type_2"/>
</dbReference>
<dbReference type="AlphaFoldDB" id="A0ABD2MSL8"/>
<dbReference type="InterPro" id="IPR024613">
    <property type="entry name" value="Huntingtin_N_HEAT_rpt-2"/>
</dbReference>
<keyword evidence="5" id="KW-0963">Cytoplasm</keyword>
<sequence length="1240" mass="141795">MATQEKLLKSLEILRKLTHPDNADSGNFKKDKIQHCHVITDYITSPTLQASSNFSNILNYTMETLFQICDDSDSDIRMVAEECLNKIIKAFDDEHITKILIELHKEIKRNGPARSLRAALSRFAKLAHYIRPQKGKPYVVNLFPSLSKIVDRSEEAVHETLSNSLPHIIEVLGSFATDNDIKNLLKSFMANISNPSTVIKRTTANSIQNICLNCQKPYSSIIYCIHIVLGFMFPLNENCDSHLILGVLGVLKILLPHWRKLLIESSVREGKEKLGSEWGELKTDKLQQIYELCLYYVNHKDHNIVNFSLETLNILLQSATRKFEEVLLDPGGLTEDGTHLLVPTKQKSASQLSIASSVSLLEKSNPLESDLTDSLRPDIAKWMDESKLSLFDTPMEKSNDSQEHPQSLESSSSNTIARSFSQINLGSSTEFDAKNQENSRSRDDLELSTNSSVKSFSYEDTKDIFRKEQCSEKPIDIGHLFDQDVALKYCGRLLVKSFLLTGVPAHLITDKNCRISVKSSAISCLSSILRLYPKFLHEYLDKRVIEPEEGKDQTISEILSYSSHSDPQLRGYTRILIANYIVSVVTQSRGQYNNWIKENLNVKHVILKFEELTSIFVSGLEDQSSLCIRLTLQGLELCMRYILESEQCQNAIPILFVLPELVNNPYWLVKVNLCSLLCSLPFITIHYVLDCHTFQNKILFGIIYELLKDGDVRVRNASSNTLVKLIPELYFEDHMCENTVTSKAVSYRKILLSGFYDKRWLNPSDFKQFVETMPSPFSKINEKPNEDAEIALSKVVADICKLIMSSNCKHILHGCLEALASLSQKFPCITYRLAWNCFITREQASNDTSNDLLKLCVSLMTNLEFVYDISFHLNLLVLSSNLYAGYSISILRPITEEDDSRKWNMFESSDHRDLSESFMKHLVKILSIYQHVIDDLHLPSQHSKPIILSLPTASPIKRRKSDLEKKFINPSKILEEKNERREKEKNMVGAFSHERHYINIYDAIRTAYKNYKTSLDHEASEKFLNMLKESLKSLSVLMELGSLSEFGGIAEEILNYLNSIFRIEPSATVECVQQLLKAIFSTNLLANGLDILQELDKSREEETITDANGFYYQMFLKPYNEVSMCINSLKDINKIECDGDNTVMGYLHRTNKRKAVFTRNLDKVLANYIRIFEPMVIKSLKQYTITSDVILQGQVLQLLSQLVQLKINYCLLDAEQTFIKFVINQFEYIEEGKFSILKSW</sequence>
<dbReference type="InterPro" id="IPR016024">
    <property type="entry name" value="ARM-type_fold"/>
</dbReference>
<dbReference type="PRINTS" id="PR00375">
    <property type="entry name" value="HUNTINGTIN"/>
</dbReference>
<evidence type="ECO:0000256" key="8">
    <source>
        <dbReference type="SAM" id="MobiDB-lite"/>
    </source>
</evidence>
<comment type="function">
    <text evidence="1">May play a role in microtubule-mediated transport or vesicle function.</text>
</comment>
<dbReference type="InterPro" id="IPR000091">
    <property type="entry name" value="Huntingtin"/>
</dbReference>
<evidence type="ECO:0000256" key="2">
    <source>
        <dbReference type="ARBA" id="ARBA00004123"/>
    </source>
</evidence>
<dbReference type="EMBL" id="JABFTP020000021">
    <property type="protein sequence ID" value="KAL3269433.1"/>
    <property type="molecule type" value="Genomic_DNA"/>
</dbReference>
<evidence type="ECO:0000256" key="4">
    <source>
        <dbReference type="ARBA" id="ARBA00007153"/>
    </source>
</evidence>
<keyword evidence="6" id="KW-0539">Nucleus</keyword>
<evidence type="ECO:0000256" key="5">
    <source>
        <dbReference type="ARBA" id="ARBA00022490"/>
    </source>
</evidence>
<evidence type="ECO:0000313" key="9">
    <source>
        <dbReference type="EMBL" id="KAL3269433.1"/>
    </source>
</evidence>
<feature type="compositionally biased region" description="Polar residues" evidence="8">
    <location>
        <begin position="404"/>
        <end position="414"/>
    </location>
</feature>
<dbReference type="PANTHER" id="PTHR10170:SF10">
    <property type="entry name" value="HUNTINGTIN"/>
    <property type="match status" value="1"/>
</dbReference>